<accession>A0A2Z4G6W8</accession>
<dbReference type="RefSeq" id="WP_111370001.1">
    <property type="nucleotide sequence ID" value="NZ_CP029480.1"/>
</dbReference>
<name>A0A2Z4G6W8_9BACT</name>
<dbReference type="EMBL" id="CP029480">
    <property type="protein sequence ID" value="AWV96899.1"/>
    <property type="molecule type" value="Genomic_DNA"/>
</dbReference>
<organism evidence="1 2">
    <name type="scientific">Arcticibacterium luteifluviistationis</name>
    <dbReference type="NCBI Taxonomy" id="1784714"/>
    <lineage>
        <taxon>Bacteria</taxon>
        <taxon>Pseudomonadati</taxon>
        <taxon>Bacteroidota</taxon>
        <taxon>Cytophagia</taxon>
        <taxon>Cytophagales</taxon>
        <taxon>Leadbetterellaceae</taxon>
        <taxon>Arcticibacterium</taxon>
    </lineage>
</organism>
<dbReference type="Proteomes" id="UP000249873">
    <property type="component" value="Chromosome"/>
</dbReference>
<dbReference type="AlphaFoldDB" id="A0A2Z4G6W8"/>
<proteinExistence type="predicted"/>
<evidence type="ECO:0000313" key="2">
    <source>
        <dbReference type="Proteomes" id="UP000249873"/>
    </source>
</evidence>
<evidence type="ECO:0000313" key="1">
    <source>
        <dbReference type="EMBL" id="AWV96899.1"/>
    </source>
</evidence>
<reference evidence="1 2" key="1">
    <citation type="submission" date="2018-05" db="EMBL/GenBank/DDBJ databases">
        <title>Complete genome sequence of Arcticibacterium luteifluviistationis SM1504T, a cytophagaceae bacterium isolated from Arctic surface seawater.</title>
        <authorList>
            <person name="Li Y."/>
            <person name="Qin Q.-L."/>
        </authorList>
    </citation>
    <scope>NUCLEOTIDE SEQUENCE [LARGE SCALE GENOMIC DNA]</scope>
    <source>
        <strain evidence="1 2">SM1504</strain>
    </source>
</reference>
<gene>
    <name evidence="1" type="ORF">DJ013_01370</name>
</gene>
<sequence>MVKQVTLREANELLKAGKILRMLGPDLITIRKLGAECYVFHNDNQRVAFVMDGAKTVNILNQNTFYFEG</sequence>
<keyword evidence="2" id="KW-1185">Reference proteome</keyword>
<protein>
    <submittedName>
        <fullName evidence="1">Uncharacterized protein</fullName>
    </submittedName>
</protein>
<dbReference type="KEGG" id="als:DJ013_01370"/>